<reference evidence="3" key="5">
    <citation type="submission" date="2023-08" db="EMBL/GenBank/DDBJ databases">
        <authorList>
            <person name="Sun Q."/>
            <person name="Zhou Y."/>
        </authorList>
    </citation>
    <scope>NUCLEOTIDE SEQUENCE</scope>
    <source>
        <strain evidence="4">CGMCC 1.8884</strain>
        <strain evidence="3">CGMCC 1.8885</strain>
    </source>
</reference>
<dbReference type="InterPro" id="IPR029058">
    <property type="entry name" value="AB_hydrolase_fold"/>
</dbReference>
<reference evidence="6" key="4">
    <citation type="journal article" date="2019" name="Int. J. Syst. Evol. Microbiol.">
        <title>The Global Catalogue of Microorganisms (GCM) 10K type strain sequencing project: providing services to taxonomists for standard genome sequencing and annotation.</title>
        <authorList>
            <consortium name="The Broad Institute Genomics Platform"/>
            <consortium name="The Broad Institute Genome Sequencing Center for Infectious Disease"/>
            <person name="Wu L."/>
            <person name="Ma J."/>
        </authorList>
    </citation>
    <scope>NUCLEOTIDE SEQUENCE [LARGE SCALE GENOMIC DNA]</scope>
    <source>
        <strain evidence="6">CGMCC 1.8884</strain>
    </source>
</reference>
<evidence type="ECO:0000313" key="2">
    <source>
        <dbReference type="EMBL" id="AXG98484.1"/>
    </source>
</evidence>
<dbReference type="EMBL" id="BMMA01000004">
    <property type="protein sequence ID" value="GGI75963.1"/>
    <property type="molecule type" value="Genomic_DNA"/>
</dbReference>
<name>A0A345IFL2_9DEIO</name>
<evidence type="ECO:0000313" key="3">
    <source>
        <dbReference type="EMBL" id="GGI75963.1"/>
    </source>
</evidence>
<reference evidence="4" key="1">
    <citation type="journal article" date="2014" name="Int. J. Syst. Evol. Microbiol.">
        <title>Complete genome of a new Firmicutes species belonging to the dominant human colonic microbiota ('Ruminococcus bicirculans') reveals two chromosomes and a selective capacity to utilize plant glucans.</title>
        <authorList>
            <consortium name="NISC Comparative Sequencing Program"/>
            <person name="Wegmann U."/>
            <person name="Louis P."/>
            <person name="Goesmann A."/>
            <person name="Henrissat B."/>
            <person name="Duncan S.H."/>
            <person name="Flint H.J."/>
        </authorList>
    </citation>
    <scope>NUCLEOTIDE SEQUENCE</scope>
    <source>
        <strain evidence="4">CGMCC 1.8884</strain>
    </source>
</reference>
<dbReference type="Proteomes" id="UP000630135">
    <property type="component" value="Unassembled WGS sequence"/>
</dbReference>
<dbReference type="GeneID" id="59164488"/>
<dbReference type="AlphaFoldDB" id="A0A345IFL2"/>
<accession>A0A345IFL2</accession>
<protein>
    <submittedName>
        <fullName evidence="2">Alpha/beta hydrolase</fullName>
    </submittedName>
</protein>
<dbReference type="PANTHER" id="PTHR43194:SF5">
    <property type="entry name" value="PIMELOYL-[ACYL-CARRIER PROTEIN] METHYL ESTER ESTERASE"/>
    <property type="match status" value="1"/>
</dbReference>
<dbReference type="Proteomes" id="UP000253744">
    <property type="component" value="Chromosome"/>
</dbReference>
<dbReference type="Pfam" id="PF12697">
    <property type="entry name" value="Abhydrolase_6"/>
    <property type="match status" value="1"/>
</dbReference>
<dbReference type="EMBL" id="CP031158">
    <property type="protein sequence ID" value="AXG98484.1"/>
    <property type="molecule type" value="Genomic_DNA"/>
</dbReference>
<dbReference type="KEGG" id="dwu:DVJ83_04100"/>
<keyword evidence="6" id="KW-1185">Reference proteome</keyword>
<organism evidence="2 5">
    <name type="scientific">Deinococcus wulumuqiensis</name>
    <dbReference type="NCBI Taxonomy" id="980427"/>
    <lineage>
        <taxon>Bacteria</taxon>
        <taxon>Thermotogati</taxon>
        <taxon>Deinococcota</taxon>
        <taxon>Deinococci</taxon>
        <taxon>Deinococcales</taxon>
        <taxon>Deinococcaceae</taxon>
        <taxon>Deinococcus</taxon>
    </lineage>
</organism>
<dbReference type="InterPro" id="IPR000073">
    <property type="entry name" value="AB_hydrolase_1"/>
</dbReference>
<dbReference type="Gene3D" id="3.40.50.1820">
    <property type="entry name" value="alpha/beta hydrolase"/>
    <property type="match status" value="1"/>
</dbReference>
<dbReference type="RefSeq" id="WP_025567025.1">
    <property type="nucleotide sequence ID" value="NZ_BMLZ01000003.1"/>
</dbReference>
<dbReference type="GO" id="GO:0016787">
    <property type="term" value="F:hydrolase activity"/>
    <property type="evidence" value="ECO:0007669"/>
    <property type="project" value="UniProtKB-KW"/>
</dbReference>
<evidence type="ECO:0000313" key="5">
    <source>
        <dbReference type="Proteomes" id="UP000253744"/>
    </source>
</evidence>
<evidence type="ECO:0000313" key="4">
    <source>
        <dbReference type="EMBL" id="GGP28787.1"/>
    </source>
</evidence>
<dbReference type="PANTHER" id="PTHR43194">
    <property type="entry name" value="HYDROLASE ALPHA/BETA FOLD FAMILY"/>
    <property type="match status" value="1"/>
</dbReference>
<evidence type="ECO:0000313" key="6">
    <source>
        <dbReference type="Proteomes" id="UP000630135"/>
    </source>
</evidence>
<dbReference type="STRING" id="1288484.GCA_000348665_00182"/>
<reference evidence="2 5" key="3">
    <citation type="submission" date="2018-07" db="EMBL/GenBank/DDBJ databases">
        <title>Complete Genome and Methylome Analysis of Deinococcus wulumuqiensis NEB 479.</title>
        <authorList>
            <person name="Fomenkov A."/>
            <person name="Luyten Y."/>
            <person name="Vincze T."/>
            <person name="Anton B.P."/>
            <person name="Clark T."/>
            <person name="Roberts R.J."/>
            <person name="Morgan R.D."/>
        </authorList>
    </citation>
    <scope>NUCLEOTIDE SEQUENCE [LARGE SCALE GENOMIC DNA]</scope>
    <source>
        <strain evidence="2 5">NEB 479</strain>
    </source>
</reference>
<proteinExistence type="predicted"/>
<dbReference type="Proteomes" id="UP000652720">
    <property type="component" value="Unassembled WGS sequence"/>
</dbReference>
<feature type="domain" description="AB hydrolase-1" evidence="1">
    <location>
        <begin position="32"/>
        <end position="243"/>
    </location>
</feature>
<evidence type="ECO:0000259" key="1">
    <source>
        <dbReference type="Pfam" id="PF12697"/>
    </source>
</evidence>
<dbReference type="InterPro" id="IPR050228">
    <property type="entry name" value="Carboxylesterase_BioH"/>
</dbReference>
<keyword evidence="2" id="KW-0378">Hydrolase</keyword>
<dbReference type="EMBL" id="BMLZ01000003">
    <property type="protein sequence ID" value="GGP28787.1"/>
    <property type="molecule type" value="Genomic_DNA"/>
</dbReference>
<dbReference type="SUPFAM" id="SSF53474">
    <property type="entry name" value="alpha/beta-Hydrolases"/>
    <property type="match status" value="1"/>
</dbReference>
<sequence length="270" mass="29539">MSESYVSEGHSRWTRVQGLWTHARVLGSGPPLVVVPGLGCASWMYERVGRQLARTRTVYLYDPPGHGHSQGRPGAPASIEALTDHLAAWLEASGLRCAPLFGHSLGGEVIFDLAARYPRCTTGLIACAPTGIPESPSVAAQLLRLLLDLPRERPGLLFPGGLRAYRRAGLGTMYRLAQDQSEHQTGALLPRIRVPTLLLDGDGDPVIRAWTVEEIRRSIPHALIREIRGGTHALTDSHPRAVASYARDFLKLIEDGRLHTGNQYDEALKQ</sequence>
<reference evidence="3" key="2">
    <citation type="journal article" date="2014" name="Int. J. Syst. Evol. Microbiol.">
        <title>Complete genome sequence of Corynebacterium casei LMG S-19264T (=DSM 44701T), isolated from a smear-ripened cheese.</title>
        <authorList>
            <consortium name="US DOE Joint Genome Institute (JGI-PGF)"/>
            <person name="Walter F."/>
            <person name="Albersmeier A."/>
            <person name="Kalinowski J."/>
            <person name="Ruckert C."/>
        </authorList>
    </citation>
    <scope>NUCLEOTIDE SEQUENCE</scope>
    <source>
        <strain evidence="3">CGMCC 1.8885</strain>
    </source>
</reference>
<gene>
    <name evidence="2" type="ORF">DVJ83_04100</name>
    <name evidence="4" type="ORF">GCM10008021_04380</name>
    <name evidence="3" type="ORF">GCM10010914_07710</name>
</gene>